<evidence type="ECO:0000256" key="6">
    <source>
        <dbReference type="SAM" id="MobiDB-lite"/>
    </source>
</evidence>
<dbReference type="PANTHER" id="PTHR11640">
    <property type="entry name" value="NEPHRIN"/>
    <property type="match status" value="1"/>
</dbReference>
<dbReference type="STRING" id="1177154.Y5S_02137"/>
<name>A0A095SJD0_9GAMM</name>
<keyword evidence="3" id="KW-1015">Disulfide bond</keyword>
<dbReference type="EMBL" id="ARXV01000007">
    <property type="protein sequence ID" value="KGD64771.1"/>
    <property type="molecule type" value="Genomic_DNA"/>
</dbReference>
<evidence type="ECO:0000256" key="1">
    <source>
        <dbReference type="ARBA" id="ARBA00004479"/>
    </source>
</evidence>
<dbReference type="SMART" id="SM00736">
    <property type="entry name" value="CADG"/>
    <property type="match status" value="2"/>
</dbReference>
<gene>
    <name evidence="9" type="ORF">Y5S_02137</name>
</gene>
<dbReference type="InterPro" id="IPR015919">
    <property type="entry name" value="Cadherin-like_sf"/>
</dbReference>
<proteinExistence type="predicted"/>
<dbReference type="GO" id="GO:0005911">
    <property type="term" value="C:cell-cell junction"/>
    <property type="evidence" value="ECO:0007669"/>
    <property type="project" value="TreeGrafter"/>
</dbReference>
<feature type="region of interest" description="Disordered" evidence="6">
    <location>
        <begin position="791"/>
        <end position="849"/>
    </location>
</feature>
<keyword evidence="2" id="KW-0472">Membrane</keyword>
<dbReference type="GO" id="GO:0098609">
    <property type="term" value="P:cell-cell adhesion"/>
    <property type="evidence" value="ECO:0007669"/>
    <property type="project" value="TreeGrafter"/>
</dbReference>
<keyword evidence="10" id="KW-1185">Reference proteome</keyword>
<feature type="signal peptide" evidence="7">
    <location>
        <begin position="1"/>
        <end position="31"/>
    </location>
</feature>
<dbReference type="InterPro" id="IPR013783">
    <property type="entry name" value="Ig-like_fold"/>
</dbReference>
<feature type="chain" id="PRO_5001917741" evidence="7">
    <location>
        <begin position="32"/>
        <end position="1373"/>
    </location>
</feature>
<dbReference type="Proteomes" id="UP000029444">
    <property type="component" value="Unassembled WGS sequence"/>
</dbReference>
<keyword evidence="5" id="KW-0393">Immunoglobulin domain</keyword>
<dbReference type="Gene3D" id="2.60.40.3440">
    <property type="match status" value="2"/>
</dbReference>
<feature type="domain" description="Dystroglycan-type cadherin-like" evidence="8">
    <location>
        <begin position="699"/>
        <end position="790"/>
    </location>
</feature>
<dbReference type="GO" id="GO:0005509">
    <property type="term" value="F:calcium ion binding"/>
    <property type="evidence" value="ECO:0007669"/>
    <property type="project" value="InterPro"/>
</dbReference>
<dbReference type="InterPro" id="IPR051275">
    <property type="entry name" value="Cell_adhesion_signaling"/>
</dbReference>
<comment type="subcellular location">
    <subcellularLocation>
        <location evidence="1">Membrane</location>
        <topology evidence="1">Single-pass type I membrane protein</topology>
    </subcellularLocation>
</comment>
<feature type="region of interest" description="Disordered" evidence="6">
    <location>
        <begin position="50"/>
        <end position="70"/>
    </location>
</feature>
<dbReference type="PANTHER" id="PTHR11640:SF164">
    <property type="entry name" value="MAM DOMAIN-CONTAINING GLYCOSYLPHOSPHATIDYLINOSITOL ANCHOR PROTEIN 1"/>
    <property type="match status" value="1"/>
</dbReference>
<evidence type="ECO:0000256" key="2">
    <source>
        <dbReference type="ARBA" id="ARBA00023136"/>
    </source>
</evidence>
<feature type="compositionally biased region" description="Acidic residues" evidence="6">
    <location>
        <begin position="791"/>
        <end position="813"/>
    </location>
</feature>
<dbReference type="GO" id="GO:0005886">
    <property type="term" value="C:plasma membrane"/>
    <property type="evidence" value="ECO:0007669"/>
    <property type="project" value="TreeGrafter"/>
</dbReference>
<evidence type="ECO:0000313" key="9">
    <source>
        <dbReference type="EMBL" id="KGD64771.1"/>
    </source>
</evidence>
<comment type="caution">
    <text evidence="9">The sequence shown here is derived from an EMBL/GenBank/DDBJ whole genome shotgun (WGS) entry which is preliminary data.</text>
</comment>
<dbReference type="eggNOG" id="COG3210">
    <property type="taxonomic scope" value="Bacteria"/>
</dbReference>
<evidence type="ECO:0000256" key="4">
    <source>
        <dbReference type="ARBA" id="ARBA00023180"/>
    </source>
</evidence>
<dbReference type="SUPFAM" id="SSF49313">
    <property type="entry name" value="Cadherin-like"/>
    <property type="match status" value="3"/>
</dbReference>
<evidence type="ECO:0000259" key="8">
    <source>
        <dbReference type="SMART" id="SM00736"/>
    </source>
</evidence>
<evidence type="ECO:0000313" key="10">
    <source>
        <dbReference type="Proteomes" id="UP000029444"/>
    </source>
</evidence>
<feature type="compositionally biased region" description="Acidic residues" evidence="6">
    <location>
        <begin position="1142"/>
        <end position="1159"/>
    </location>
</feature>
<keyword evidence="4" id="KW-0325">Glycoprotein</keyword>
<feature type="region of interest" description="Disordered" evidence="6">
    <location>
        <begin position="1137"/>
        <end position="1159"/>
    </location>
</feature>
<feature type="domain" description="Dystroglycan-type cadherin-like" evidence="8">
    <location>
        <begin position="294"/>
        <end position="395"/>
    </location>
</feature>
<dbReference type="Gene3D" id="2.60.40.10">
    <property type="entry name" value="Immunoglobulins"/>
    <property type="match status" value="3"/>
</dbReference>
<evidence type="ECO:0000256" key="7">
    <source>
        <dbReference type="SAM" id="SignalP"/>
    </source>
</evidence>
<feature type="compositionally biased region" description="Low complexity" evidence="6">
    <location>
        <begin position="57"/>
        <end position="70"/>
    </location>
</feature>
<dbReference type="GO" id="GO:0050839">
    <property type="term" value="F:cell adhesion molecule binding"/>
    <property type="evidence" value="ECO:0007669"/>
    <property type="project" value="TreeGrafter"/>
</dbReference>
<evidence type="ECO:0000256" key="5">
    <source>
        <dbReference type="ARBA" id="ARBA00023319"/>
    </source>
</evidence>
<accession>A0A095SJD0</accession>
<evidence type="ECO:0000256" key="3">
    <source>
        <dbReference type="ARBA" id="ARBA00023157"/>
    </source>
</evidence>
<protein>
    <submittedName>
        <fullName evidence="9">Ca2+-binding protein</fullName>
    </submittedName>
</protein>
<keyword evidence="7" id="KW-0732">Signal</keyword>
<dbReference type="InterPro" id="IPR006644">
    <property type="entry name" value="Cadg"/>
</dbReference>
<dbReference type="PATRIC" id="fig|1177154.3.peg.2176"/>
<dbReference type="Pfam" id="PF05345">
    <property type="entry name" value="He_PIG"/>
    <property type="match status" value="3"/>
</dbReference>
<dbReference type="NCBIfam" id="NF012211">
    <property type="entry name" value="tand_rpt_95"/>
    <property type="match status" value="2"/>
</dbReference>
<sequence length="1373" mass="141522">MALRGNIMQFWRLALALMVLAGAMLSGAAQADFIQIDGFTPVIGSANRTVTQHPLPSTSTTTNGSTFSESGGKAQLTLGGNGNTAGAVELVYHFSSPIDLTDGGTNDQFFLVMDSITRPEALEGESALQVSINVTGGGKTGTYSTSIGEVPGGQSLALNFYCDVNPVCFYQGQQPDFSSITQIKVWLAFPTNYATNADTTQVVMDSVYVTPGGGSFPPEFTTAPASATFREGEAASPVQFAASGVPEPSISLTGALPAGVTWDNANHRITGTPATGSGGSYPLQVKASSSVGAVTRNFTLAVEGPPSITSSASTTFQQGLPGSFTVTADGYPAPTFSLTSGSLPSGVTLSSSGILSGTPTNSTGSYSLGITASNGVSPNASQNFTLTVNRPPAATAFSLSGQEDTPLTIPASAFANTITELDGQAVSIIIHSLPVGTGTLSKANGDPVSLGTPMNLDTLDHLTFTPASNWSGSTSFAWRASDGTLSSANVSASLTFAAQNDDPVINEGPTGNYATNEDNSLTVTLNASDVDNTELTMIATEQPLHGTLDISGTTVVYTPDLHYYGADNYTVQVQDGVGGTAEHAFNVTVVSVNDVPAIEQGNAVNLTIDEDNTPTAFTLQLNASDVEDGTANTLVWSLFSAASHGTATVTGSGPVPQIDYTPNANYFGVDSFIVRVSDSDGGHADFTVNLSITASNDTPVIDGTPLESAVENVPWSFTPTISDAEGDDLTISLTGKPDWASVDNNTGAITGTPANADVGNTANMILTVDDGNSTATLSFSVTVLADFDGDTIPDVDDSDIDDDGMDNDFEENAGLDPYDASDASGDLDGDGISNLDEFNNSSNPTEDDYPPVLATPADIELGATGLFTRVELGELIGQDGRDGPITATPDTAYVMSGLNVIERTATDQAGNTATVTQRLFITPQVSFAPTLHGAEGGSLTATAYLSGPFMSPGIYLPFTLSGNANSSDYSLPVPEIYLFKPTHEPRLENGFSMTFTDNGIGEGNETLQLVMSTLGPDEAVPGLYPQQEIVIHEDNLAPTATLIASQNGRPTRIVITDQGPVTVTANVSDANPADSLTNDWSDTDAELVDTDMDDATFTFDPALLTTGTYTVALAVSDGTLADHTDLTLNILDSAPVLGSENSDSDGPADDVEGFGDDDNDGVPDYLDAMGMARVLQARPGIADQFLLETEPGLTLQLGATSLAQGNGAATLDIQSLIDTFNVSLPAGIRTDAATEAHDIIIDGLYPGASTVVIVPQSSPLPASARFLALASSDWVTVAAAQSAPGAPGYCPSPGSAEFHSGLNQGDNCISLTVTDGADHDADGKRNGRILLRGGVVNGATAEAVAEHPFDFGGSLGMALLTGLAALGLRRRNN</sequence>
<dbReference type="Pfam" id="PF17963">
    <property type="entry name" value="Big_9"/>
    <property type="match status" value="2"/>
</dbReference>
<organism evidence="9 10">
    <name type="scientific">Alcanivorax nanhaiticus</name>
    <dbReference type="NCBI Taxonomy" id="1177154"/>
    <lineage>
        <taxon>Bacteria</taxon>
        <taxon>Pseudomonadati</taxon>
        <taxon>Pseudomonadota</taxon>
        <taxon>Gammaproteobacteria</taxon>
        <taxon>Oceanospirillales</taxon>
        <taxon>Alcanivoracaceae</taxon>
        <taxon>Alcanivorax</taxon>
    </lineage>
</organism>
<reference evidence="9 10" key="1">
    <citation type="submission" date="2012-09" db="EMBL/GenBank/DDBJ databases">
        <title>Genome Sequence of alkane-degrading Bacterium Alcanivorax sp. 19-m-6.</title>
        <authorList>
            <person name="Lai Q."/>
            <person name="Shao Z."/>
        </authorList>
    </citation>
    <scope>NUCLEOTIDE SEQUENCE [LARGE SCALE GENOMIC DNA]</scope>
    <source>
        <strain evidence="9 10">19-m-6</strain>
    </source>
</reference>